<dbReference type="Pfam" id="PF14693">
    <property type="entry name" value="Ribosomal_TL5_C"/>
    <property type="match status" value="1"/>
</dbReference>
<dbReference type="InterPro" id="IPR011035">
    <property type="entry name" value="Ribosomal_bL25/Gln-tRNA_synth"/>
</dbReference>
<dbReference type="GO" id="GO:0003735">
    <property type="term" value="F:structural constituent of ribosome"/>
    <property type="evidence" value="ECO:0007669"/>
    <property type="project" value="InterPro"/>
</dbReference>
<evidence type="ECO:0000256" key="1">
    <source>
        <dbReference type="ARBA" id="ARBA00022730"/>
    </source>
</evidence>
<dbReference type="GO" id="GO:0022625">
    <property type="term" value="C:cytosolic large ribosomal subunit"/>
    <property type="evidence" value="ECO:0007669"/>
    <property type="project" value="TreeGrafter"/>
</dbReference>
<sequence length="218" mass="23426">MNAVELEVQPREAKKRNRAKASRAAGRVPGVVYGGGDNQLVEVDNKAFERIMHSASSDTVLLDLKLGEVNRLALVQEVQHHPVSRKTLHIDFREVKPEQKVIVSLPTVPTGEAVGVKNGGGTLEHVLRYIKVRGTPAVLPESIEVEVADLDIGQVLHVGDLQTPEGVELLANSSNPVISISKPRVEIQEEDVADEATEEGEEVTEGGATKDPGEGASE</sequence>
<evidence type="ECO:0000259" key="6">
    <source>
        <dbReference type="Pfam" id="PF01386"/>
    </source>
</evidence>
<dbReference type="InterPro" id="IPR001021">
    <property type="entry name" value="Ribosomal_bL25_long"/>
</dbReference>
<evidence type="ECO:0000313" key="8">
    <source>
        <dbReference type="EMBL" id="SVD32727.1"/>
    </source>
</evidence>
<dbReference type="InterPro" id="IPR037121">
    <property type="entry name" value="Ribosomal_bL25_C"/>
</dbReference>
<evidence type="ECO:0000256" key="2">
    <source>
        <dbReference type="ARBA" id="ARBA00022884"/>
    </source>
</evidence>
<feature type="region of interest" description="Disordered" evidence="5">
    <location>
        <begin position="187"/>
        <end position="218"/>
    </location>
</feature>
<protein>
    <submittedName>
        <fullName evidence="8">Uncharacterized protein</fullName>
    </submittedName>
</protein>
<dbReference type="PANTHER" id="PTHR33284">
    <property type="entry name" value="RIBOSOMAL PROTEIN L25/GLN-TRNA SYNTHETASE, ANTI-CODON-BINDING DOMAIN-CONTAINING PROTEIN"/>
    <property type="match status" value="1"/>
</dbReference>
<evidence type="ECO:0000256" key="5">
    <source>
        <dbReference type="SAM" id="MobiDB-lite"/>
    </source>
</evidence>
<feature type="domain" description="Large ribosomal subunit protein bL25 beta" evidence="7">
    <location>
        <begin position="100"/>
        <end position="184"/>
    </location>
</feature>
<keyword evidence="2" id="KW-0694">RNA-binding</keyword>
<feature type="compositionally biased region" description="Acidic residues" evidence="5">
    <location>
        <begin position="188"/>
        <end position="204"/>
    </location>
</feature>
<dbReference type="AlphaFoldDB" id="A0A382UFA9"/>
<dbReference type="InterPro" id="IPR029751">
    <property type="entry name" value="Ribosomal_L25_dom"/>
</dbReference>
<dbReference type="SUPFAM" id="SSF50715">
    <property type="entry name" value="Ribosomal protein L25-like"/>
    <property type="match status" value="1"/>
</dbReference>
<evidence type="ECO:0000256" key="3">
    <source>
        <dbReference type="ARBA" id="ARBA00022980"/>
    </source>
</evidence>
<keyword evidence="4" id="KW-0687">Ribonucleoprotein</keyword>
<keyword evidence="1" id="KW-0699">rRNA-binding</keyword>
<dbReference type="GO" id="GO:0006412">
    <property type="term" value="P:translation"/>
    <property type="evidence" value="ECO:0007669"/>
    <property type="project" value="InterPro"/>
</dbReference>
<dbReference type="InterPro" id="IPR020057">
    <property type="entry name" value="Ribosomal_bL25_b-dom"/>
</dbReference>
<reference evidence="8" key="1">
    <citation type="submission" date="2018-05" db="EMBL/GenBank/DDBJ databases">
        <authorList>
            <person name="Lanie J.A."/>
            <person name="Ng W.-L."/>
            <person name="Kazmierczak K.M."/>
            <person name="Andrzejewski T.M."/>
            <person name="Davidsen T.M."/>
            <person name="Wayne K.J."/>
            <person name="Tettelin H."/>
            <person name="Glass J.I."/>
            <person name="Rusch D."/>
            <person name="Podicherti R."/>
            <person name="Tsui H.-C.T."/>
            <person name="Winkler M.E."/>
        </authorList>
    </citation>
    <scope>NUCLEOTIDE SEQUENCE</scope>
</reference>
<dbReference type="Gene3D" id="2.170.120.20">
    <property type="entry name" value="Ribosomal protein L25, beta domain"/>
    <property type="match status" value="1"/>
</dbReference>
<organism evidence="8">
    <name type="scientific">marine metagenome</name>
    <dbReference type="NCBI Taxonomy" id="408172"/>
    <lineage>
        <taxon>unclassified sequences</taxon>
        <taxon>metagenomes</taxon>
        <taxon>ecological metagenomes</taxon>
    </lineage>
</organism>
<proteinExistence type="inferred from homology"/>
<gene>
    <name evidence="8" type="ORF">METZ01_LOCUS385581</name>
</gene>
<dbReference type="Gene3D" id="2.40.240.10">
    <property type="entry name" value="Ribosomal Protein L25, Chain P"/>
    <property type="match status" value="1"/>
</dbReference>
<dbReference type="InterPro" id="IPR020930">
    <property type="entry name" value="Ribosomal_uL5_bac-type"/>
</dbReference>
<feature type="domain" description="Large ribosomal subunit protein bL25 L25" evidence="6">
    <location>
        <begin position="6"/>
        <end position="92"/>
    </location>
</feature>
<evidence type="ECO:0000259" key="7">
    <source>
        <dbReference type="Pfam" id="PF14693"/>
    </source>
</evidence>
<dbReference type="Pfam" id="PF01386">
    <property type="entry name" value="Ribosomal_L25p"/>
    <property type="match status" value="1"/>
</dbReference>
<dbReference type="NCBIfam" id="TIGR00731">
    <property type="entry name" value="bL25_bact_ctc"/>
    <property type="match status" value="1"/>
</dbReference>
<feature type="region of interest" description="Disordered" evidence="5">
    <location>
        <begin position="1"/>
        <end position="22"/>
    </location>
</feature>
<dbReference type="CDD" id="cd00495">
    <property type="entry name" value="Ribosomal_L25_TL5_CTC"/>
    <property type="match status" value="1"/>
</dbReference>
<keyword evidence="3" id="KW-0689">Ribosomal protein</keyword>
<dbReference type="GO" id="GO:0008097">
    <property type="term" value="F:5S rRNA binding"/>
    <property type="evidence" value="ECO:0007669"/>
    <property type="project" value="InterPro"/>
</dbReference>
<accession>A0A382UFA9</accession>
<dbReference type="PANTHER" id="PTHR33284:SF1">
    <property type="entry name" value="RIBOSOMAL PROTEIN L25_GLN-TRNA SYNTHETASE, ANTI-CODON-BINDING DOMAIN-CONTAINING PROTEIN"/>
    <property type="match status" value="1"/>
</dbReference>
<name>A0A382UFA9_9ZZZZ</name>
<dbReference type="EMBL" id="UINC01143675">
    <property type="protein sequence ID" value="SVD32727.1"/>
    <property type="molecule type" value="Genomic_DNA"/>
</dbReference>
<dbReference type="HAMAP" id="MF_01334">
    <property type="entry name" value="Ribosomal_bL25_CTC"/>
    <property type="match status" value="1"/>
</dbReference>
<evidence type="ECO:0000256" key="4">
    <source>
        <dbReference type="ARBA" id="ARBA00023274"/>
    </source>
</evidence>
<dbReference type="InterPro" id="IPR020056">
    <property type="entry name" value="Rbsml_bL25/Gln-tRNA_synth_N"/>
</dbReference>